<dbReference type="GO" id="GO:0005509">
    <property type="term" value="F:calcium ion binding"/>
    <property type="evidence" value="ECO:0007669"/>
    <property type="project" value="InterPro"/>
</dbReference>
<dbReference type="HOGENOM" id="CLU_290299_0_0_3"/>
<evidence type="ECO:0000313" key="9">
    <source>
        <dbReference type="Proteomes" id="UP000000268"/>
    </source>
</evidence>
<dbReference type="InterPro" id="IPR003995">
    <property type="entry name" value="RTX_toxin_determinant-A"/>
</dbReference>
<evidence type="ECO:0000256" key="5">
    <source>
        <dbReference type="ARBA" id="ARBA00022737"/>
    </source>
</evidence>
<accession>B0CGA5</accession>
<reference evidence="8 9" key="1">
    <citation type="journal article" date="2008" name="Proc. Natl. Acad. Sci. U.S.A.">
        <title>Niche adaptation and genome expansion in the chlorophyll d-producing cyanobacterium Acaryochloris marina.</title>
        <authorList>
            <person name="Swingley W.D."/>
            <person name="Chen M."/>
            <person name="Cheung P.C."/>
            <person name="Conrad A.L."/>
            <person name="Dejesa L.C."/>
            <person name="Hao J."/>
            <person name="Honchak B.M."/>
            <person name="Karbach L.E."/>
            <person name="Kurdoglu A."/>
            <person name="Lahiri S."/>
            <person name="Mastrian S.D."/>
            <person name="Miyashita H."/>
            <person name="Page L."/>
            <person name="Ramakrishna P."/>
            <person name="Satoh S."/>
            <person name="Sattley W.M."/>
            <person name="Shimada Y."/>
            <person name="Taylor H.L."/>
            <person name="Tomo T."/>
            <person name="Tsuchiya T."/>
            <person name="Wang Z.T."/>
            <person name="Raymond J."/>
            <person name="Mimuro M."/>
            <person name="Blankenship R.E."/>
            <person name="Touchman J.W."/>
        </authorList>
    </citation>
    <scope>NUCLEOTIDE SEQUENCE [LARGE SCALE GENOMIC DNA]</scope>
    <source>
        <strain evidence="9">MBIC 11017</strain>
    </source>
</reference>
<dbReference type="EMBL" id="CP000828">
    <property type="protein sequence ID" value="ABW30658.1"/>
    <property type="molecule type" value="Genomic_DNA"/>
</dbReference>
<evidence type="ECO:0000313" key="8">
    <source>
        <dbReference type="EMBL" id="ABW30658.1"/>
    </source>
</evidence>
<keyword evidence="6" id="KW-0843">Virulence</keyword>
<dbReference type="PANTHER" id="PTHR38340:SF1">
    <property type="entry name" value="S-LAYER PROTEIN"/>
    <property type="match status" value="1"/>
</dbReference>
<comment type="subcellular location">
    <subcellularLocation>
        <location evidence="1">Membrane</location>
    </subcellularLocation>
    <subcellularLocation>
        <location evidence="2">Secreted</location>
    </subcellularLocation>
</comment>
<gene>
    <name evidence="8" type="ordered locus">AM1_5711</name>
</gene>
<dbReference type="STRING" id="329726.AM1_5711"/>
<dbReference type="eggNOG" id="COG2931">
    <property type="taxonomic scope" value="Bacteria"/>
</dbReference>
<dbReference type="Gene3D" id="2.150.10.10">
    <property type="entry name" value="Serralysin-like metalloprotease, C-terminal"/>
    <property type="match status" value="3"/>
</dbReference>
<dbReference type="SUPFAM" id="SSF51120">
    <property type="entry name" value="beta-Roll"/>
    <property type="match status" value="2"/>
</dbReference>
<keyword evidence="4" id="KW-0800">Toxin</keyword>
<name>B0CGA5_ACAM1</name>
<keyword evidence="7" id="KW-0472">Membrane</keyword>
<dbReference type="GO" id="GO:0090729">
    <property type="term" value="F:toxin activity"/>
    <property type="evidence" value="ECO:0007669"/>
    <property type="project" value="UniProtKB-KW"/>
</dbReference>
<organism evidence="8 9">
    <name type="scientific">Acaryochloris marina (strain MBIC 11017)</name>
    <dbReference type="NCBI Taxonomy" id="329726"/>
    <lineage>
        <taxon>Bacteria</taxon>
        <taxon>Bacillati</taxon>
        <taxon>Cyanobacteriota</taxon>
        <taxon>Cyanophyceae</taxon>
        <taxon>Acaryochloridales</taxon>
        <taxon>Acaryochloridaceae</taxon>
        <taxon>Acaryochloris</taxon>
    </lineage>
</organism>
<evidence type="ECO:0000256" key="4">
    <source>
        <dbReference type="ARBA" id="ARBA00022656"/>
    </source>
</evidence>
<evidence type="ECO:0000256" key="1">
    <source>
        <dbReference type="ARBA" id="ARBA00004370"/>
    </source>
</evidence>
<dbReference type="Pfam" id="PF00353">
    <property type="entry name" value="HemolysinCabind"/>
    <property type="match status" value="3"/>
</dbReference>
<sequence>MSGNGWKKIRRPYQITRNTVLEFDFKSNIQGKIHSIGFDNDNVLSSNQSFQLYGSQPWGLSQFNDYPATGDWLSYRIPVGEFFTGQFAYLTFGNHQDTPQPNANGFFRNVRVFEQVSAPSSTQTGSGTPAFASQLSASMPATSMATIGEVGQISGLTHLKQTIELQHNYINPVIFAQTLSFNGGQPATVRIDNIQSNRFELYIQEPSNHDGRHVPENISFIVLEAGSWVLEDGTQLEVGTLKTNRLVTSGFETVDFSQKFSDSPIVFSQVQTADGSDFVRTRQQKTSAIGFQVGMEEEEKKKYSGHVSESVGWLAIEPGSGTWGRLAYQVGQTRDTVTHDWASIDLSGFTSTPNFLASLASYDGSDSAGVRYRNLHNTSVEVKVEEDTTADAETSHTSEVVSFLAIQGSGLLQGSKSTNSTTDTGGTVATRDVTQRPFAANSIWNTPIGSDAEYVDAKIEWAKNATVDVDHFYILKGDDPLQPLYKHGTWGPGRTTGSAYQGISLPLPNDLRIADSTNTKTPNNSAAFLMPDGRTLVQVNALTRDRNNDFVYGQRLPFTLNVARYEDIYGTGIEGAHAGSGLSSIGGTIRKGELIGSDPIRHALKVNLWTKNYFSYTDGPGGGLGYRWPAVKADTHASPGTYAGAVPELLNGSLLAIPPDMTPDKLGIQTEVGKKLFYAFQDYGAYLADDTGWDAHAIAVEKGVTKEFSDHYGFSFTDNSGPFYEDYMQLFSALHVVDNNALDNIGGGGTPRAPLAPDFDVAPPPAFIGNADSNNLEGDDQANRMDGKAGNDLILGRGGHDFITGGSGRDTLDGGKGNDHLIGDTSSDHLLGGDGNDYLDGGAYGDTLEGGDGDDHLTGGTGKDRFMGGAGFDTVIESDDIDFELTKNKLIGTWTDTLDSIEHVILSGGDSNNKLDASQFQGTVHLNGGEGHDQLIGGQQGDVLVSSSGNDSLTGGAGTDTFDVVGRVEFLQSNRSTPLKTGEFALINDFNKDKDTLILLGSAQQYVVGISNIGAEIYLDTNGDGITTQADEIVAIIKGSNSFNLDGSFVKYLD</sequence>
<proteinExistence type="predicted"/>
<dbReference type="PRINTS" id="PR00313">
    <property type="entry name" value="CABNDNGRPT"/>
</dbReference>
<dbReference type="PROSITE" id="PS00330">
    <property type="entry name" value="HEMOLYSIN_CALCIUM"/>
    <property type="match status" value="3"/>
</dbReference>
<dbReference type="InterPro" id="IPR018511">
    <property type="entry name" value="Hemolysin-typ_Ca-bd_CS"/>
</dbReference>
<dbReference type="PRINTS" id="PR01488">
    <property type="entry name" value="RTXTOXINA"/>
</dbReference>
<dbReference type="Proteomes" id="UP000000268">
    <property type="component" value="Chromosome"/>
</dbReference>
<dbReference type="InterPro" id="IPR001343">
    <property type="entry name" value="Hemolysn_Ca-bd"/>
</dbReference>
<evidence type="ECO:0000256" key="3">
    <source>
        <dbReference type="ARBA" id="ARBA00022525"/>
    </source>
</evidence>
<keyword evidence="3" id="KW-0964">Secreted</keyword>
<dbReference type="GO" id="GO:0016020">
    <property type="term" value="C:membrane"/>
    <property type="evidence" value="ECO:0007669"/>
    <property type="project" value="UniProtKB-SubCell"/>
</dbReference>
<dbReference type="KEGG" id="amr:AM1_5711"/>
<keyword evidence="5" id="KW-0677">Repeat</keyword>
<dbReference type="PANTHER" id="PTHR38340">
    <property type="entry name" value="S-LAYER PROTEIN"/>
    <property type="match status" value="1"/>
</dbReference>
<keyword evidence="9" id="KW-1185">Reference proteome</keyword>
<protein>
    <submittedName>
        <fullName evidence="8">Hemolysin-type calcium-binding repeat, putative</fullName>
    </submittedName>
</protein>
<dbReference type="InterPro" id="IPR050557">
    <property type="entry name" value="RTX_toxin/Mannuronan_C5-epim"/>
</dbReference>
<dbReference type="AlphaFoldDB" id="B0CGA5"/>
<dbReference type="GO" id="GO:0005576">
    <property type="term" value="C:extracellular region"/>
    <property type="evidence" value="ECO:0007669"/>
    <property type="project" value="UniProtKB-SubCell"/>
</dbReference>
<evidence type="ECO:0000256" key="7">
    <source>
        <dbReference type="ARBA" id="ARBA00023136"/>
    </source>
</evidence>
<dbReference type="InterPro" id="IPR011049">
    <property type="entry name" value="Serralysin-like_metalloprot_C"/>
</dbReference>
<evidence type="ECO:0000256" key="6">
    <source>
        <dbReference type="ARBA" id="ARBA00023026"/>
    </source>
</evidence>
<evidence type="ECO:0000256" key="2">
    <source>
        <dbReference type="ARBA" id="ARBA00004613"/>
    </source>
</evidence>